<reference evidence="8" key="1">
    <citation type="journal article" date="2021" name="Nat. Commun.">
        <title>Genetic determinants of endophytism in the Arabidopsis root mycobiome.</title>
        <authorList>
            <person name="Mesny F."/>
            <person name="Miyauchi S."/>
            <person name="Thiergart T."/>
            <person name="Pickel B."/>
            <person name="Atanasova L."/>
            <person name="Karlsson M."/>
            <person name="Huettel B."/>
            <person name="Barry K.W."/>
            <person name="Haridas S."/>
            <person name="Chen C."/>
            <person name="Bauer D."/>
            <person name="Andreopoulos W."/>
            <person name="Pangilinan J."/>
            <person name="LaButti K."/>
            <person name="Riley R."/>
            <person name="Lipzen A."/>
            <person name="Clum A."/>
            <person name="Drula E."/>
            <person name="Henrissat B."/>
            <person name="Kohler A."/>
            <person name="Grigoriev I.V."/>
            <person name="Martin F.M."/>
            <person name="Hacquard S."/>
        </authorList>
    </citation>
    <scope>NUCLEOTIDE SEQUENCE</scope>
    <source>
        <strain evidence="8">MPI-CAGE-AT-0021</strain>
    </source>
</reference>
<dbReference type="OrthoDB" id="1733656at2759"/>
<keyword evidence="9" id="KW-1185">Reference proteome</keyword>
<keyword evidence="6" id="KW-0812">Transmembrane</keyword>
<proteinExistence type="predicted"/>
<dbReference type="Pfam" id="PF09258">
    <property type="entry name" value="Glyco_transf_64"/>
    <property type="match status" value="1"/>
</dbReference>
<feature type="domain" description="Glycosyl transferase 64" evidence="7">
    <location>
        <begin position="133"/>
        <end position="377"/>
    </location>
</feature>
<evidence type="ECO:0000313" key="8">
    <source>
        <dbReference type="EMBL" id="KAH7149876.1"/>
    </source>
</evidence>
<keyword evidence="6" id="KW-1133">Transmembrane helix</keyword>
<keyword evidence="4" id="KW-1015">Disulfide bond</keyword>
<dbReference type="EMBL" id="JAGMUU010000006">
    <property type="protein sequence ID" value="KAH7149876.1"/>
    <property type="molecule type" value="Genomic_DNA"/>
</dbReference>
<evidence type="ECO:0000256" key="3">
    <source>
        <dbReference type="ARBA" id="ARBA00023136"/>
    </source>
</evidence>
<evidence type="ECO:0000256" key="2">
    <source>
        <dbReference type="ARBA" id="ARBA00022679"/>
    </source>
</evidence>
<dbReference type="InterPro" id="IPR029044">
    <property type="entry name" value="Nucleotide-diphossugar_trans"/>
</dbReference>
<dbReference type="InterPro" id="IPR004263">
    <property type="entry name" value="Exostosin"/>
</dbReference>
<sequence length="387" mass="43991">MILGELDETSKGGSPKVKMSIVDKVDKYLEEAVGDVPLLRSRGFRRLAYGVLAIGFVIFFLLFTAHLTNVSGPLPNTHGKTMSGNSSSWDEASSGLNETAGVNVTIPVKEPTLQETWWPENEAKWAHLRDDMFTIVMQTYQRPVELNATLTSILSMVIPSLLEVVIVWNELEAQPPHNFISPHGIPVRFRVSRHNSLNEKLWPDPAYKTQALLLTDDDVYYHPKDLEFVFQSWRKFARNRLVGALPRCSTLDAKNYWNYDFCSREVGQDVYSMILTNLCFSHISYLDYYSSEEPHMREIRDYVDTNFNCEDIALNFIQSYLTGEGPLLVMGRDPYYNQSPHKGISTKVGHLEARSQCLNDFAKMFGRMTLVNADGHITKGVPTNYMG</sequence>
<dbReference type="Gene3D" id="3.90.550.10">
    <property type="entry name" value="Spore Coat Polysaccharide Biosynthesis Protein SpsA, Chain A"/>
    <property type="match status" value="1"/>
</dbReference>
<feature type="compositionally biased region" description="Polar residues" evidence="5">
    <location>
        <begin position="78"/>
        <end position="95"/>
    </location>
</feature>
<evidence type="ECO:0000256" key="1">
    <source>
        <dbReference type="ARBA" id="ARBA00004370"/>
    </source>
</evidence>
<dbReference type="SUPFAM" id="SSF53448">
    <property type="entry name" value="Nucleotide-diphospho-sugar transferases"/>
    <property type="match status" value="1"/>
</dbReference>
<dbReference type="InterPro" id="IPR015338">
    <property type="entry name" value="GT64_dom"/>
</dbReference>
<evidence type="ECO:0000256" key="6">
    <source>
        <dbReference type="SAM" id="Phobius"/>
    </source>
</evidence>
<dbReference type="AlphaFoldDB" id="A0A9P9F109"/>
<evidence type="ECO:0000256" key="5">
    <source>
        <dbReference type="SAM" id="MobiDB-lite"/>
    </source>
</evidence>
<dbReference type="PANTHER" id="PTHR48261">
    <property type="entry name" value="ACETYLGLUCOSAMINYLTRANSFERASE"/>
    <property type="match status" value="1"/>
</dbReference>
<comment type="subcellular location">
    <subcellularLocation>
        <location evidence="1">Membrane</location>
    </subcellularLocation>
</comment>
<dbReference type="Proteomes" id="UP000717696">
    <property type="component" value="Unassembled WGS sequence"/>
</dbReference>
<dbReference type="GO" id="GO:0016757">
    <property type="term" value="F:glycosyltransferase activity"/>
    <property type="evidence" value="ECO:0007669"/>
    <property type="project" value="InterPro"/>
</dbReference>
<feature type="region of interest" description="Disordered" evidence="5">
    <location>
        <begin position="76"/>
        <end position="95"/>
    </location>
</feature>
<comment type="caution">
    <text evidence="8">The sequence shown here is derived from an EMBL/GenBank/DDBJ whole genome shotgun (WGS) entry which is preliminary data.</text>
</comment>
<dbReference type="GO" id="GO:0016020">
    <property type="term" value="C:membrane"/>
    <property type="evidence" value="ECO:0007669"/>
    <property type="project" value="UniProtKB-SubCell"/>
</dbReference>
<evidence type="ECO:0000256" key="4">
    <source>
        <dbReference type="ARBA" id="ARBA00023157"/>
    </source>
</evidence>
<evidence type="ECO:0000259" key="7">
    <source>
        <dbReference type="Pfam" id="PF09258"/>
    </source>
</evidence>
<organism evidence="8 9">
    <name type="scientific">Dactylonectria estremocensis</name>
    <dbReference type="NCBI Taxonomy" id="1079267"/>
    <lineage>
        <taxon>Eukaryota</taxon>
        <taxon>Fungi</taxon>
        <taxon>Dikarya</taxon>
        <taxon>Ascomycota</taxon>
        <taxon>Pezizomycotina</taxon>
        <taxon>Sordariomycetes</taxon>
        <taxon>Hypocreomycetidae</taxon>
        <taxon>Hypocreales</taxon>
        <taxon>Nectriaceae</taxon>
        <taxon>Dactylonectria</taxon>
    </lineage>
</organism>
<gene>
    <name evidence="8" type="ORF">B0J13DRAFT_277855</name>
</gene>
<keyword evidence="2 8" id="KW-0808">Transferase</keyword>
<name>A0A9P9F109_9HYPO</name>
<protein>
    <submittedName>
        <fullName evidence="8">Glycosyl transferase family 64 domain-containing protein</fullName>
    </submittedName>
</protein>
<keyword evidence="3 6" id="KW-0472">Membrane</keyword>
<feature type="transmembrane region" description="Helical" evidence="6">
    <location>
        <begin position="47"/>
        <end position="67"/>
    </location>
</feature>
<dbReference type="PANTHER" id="PTHR48261:SF2">
    <property type="entry name" value="ACETYLGLUCOSAMINYLTRANSFERASE"/>
    <property type="match status" value="1"/>
</dbReference>
<accession>A0A9P9F109</accession>
<evidence type="ECO:0000313" key="9">
    <source>
        <dbReference type="Proteomes" id="UP000717696"/>
    </source>
</evidence>